<dbReference type="InParanoid" id="A0A369K2T9"/>
<dbReference type="PANTHER" id="PTHR47219">
    <property type="entry name" value="RAB GTPASE-ACTIVATING PROTEIN 1-LIKE"/>
    <property type="match status" value="1"/>
</dbReference>
<feature type="compositionally biased region" description="Low complexity" evidence="1">
    <location>
        <begin position="89"/>
        <end position="106"/>
    </location>
</feature>
<dbReference type="OrthoDB" id="289721at2759"/>
<reference evidence="3" key="1">
    <citation type="submission" date="2018-04" db="EMBL/GenBank/DDBJ databases">
        <title>Whole genome sequencing of Hypsizygus marmoreus.</title>
        <authorList>
            <person name="Choi I.-G."/>
            <person name="Min B."/>
            <person name="Kim J.-G."/>
            <person name="Kim S."/>
            <person name="Oh Y.-L."/>
            <person name="Kong W.-S."/>
            <person name="Park H."/>
            <person name="Jeong J."/>
            <person name="Song E.-S."/>
        </authorList>
    </citation>
    <scope>NUCLEOTIDE SEQUENCE [LARGE SCALE GENOMIC DNA]</scope>
    <source>
        <strain evidence="3">51987-8</strain>
    </source>
</reference>
<feature type="compositionally biased region" description="Low complexity" evidence="1">
    <location>
        <begin position="211"/>
        <end position="220"/>
    </location>
</feature>
<feature type="compositionally biased region" description="Low complexity" evidence="1">
    <location>
        <begin position="239"/>
        <end position="252"/>
    </location>
</feature>
<evidence type="ECO:0000313" key="4">
    <source>
        <dbReference type="Proteomes" id="UP000076154"/>
    </source>
</evidence>
<dbReference type="GO" id="GO:0031267">
    <property type="term" value="F:small GTPase binding"/>
    <property type="evidence" value="ECO:0007669"/>
    <property type="project" value="TreeGrafter"/>
</dbReference>
<dbReference type="STRING" id="39966.A0A369K2T9"/>
<dbReference type="Gene3D" id="1.10.8.270">
    <property type="entry name" value="putative rabgap domain of human tbc1 domain family member 14 like domains"/>
    <property type="match status" value="1"/>
</dbReference>
<dbReference type="SMART" id="SM00164">
    <property type="entry name" value="TBC"/>
    <property type="match status" value="1"/>
</dbReference>
<dbReference type="Gene3D" id="1.10.472.80">
    <property type="entry name" value="Ypt/Rab-GAP domain of gyp1p, domain 3"/>
    <property type="match status" value="1"/>
</dbReference>
<feature type="region of interest" description="Disordered" evidence="1">
    <location>
        <begin position="80"/>
        <end position="141"/>
    </location>
</feature>
<dbReference type="GO" id="GO:0005096">
    <property type="term" value="F:GTPase activator activity"/>
    <property type="evidence" value="ECO:0007669"/>
    <property type="project" value="TreeGrafter"/>
</dbReference>
<dbReference type="Gene3D" id="1.10.10.750">
    <property type="entry name" value="Ypt/Rab-GAP domain of gyp1p, domain 1"/>
    <property type="match status" value="1"/>
</dbReference>
<protein>
    <submittedName>
        <fullName evidence="3">TBC1 domain family member 14</fullName>
    </submittedName>
</protein>
<gene>
    <name evidence="3" type="primary">TBC1D14</name>
    <name evidence="3" type="ORF">Hypma_015827</name>
</gene>
<dbReference type="Pfam" id="PF00566">
    <property type="entry name" value="RabGAP-TBC"/>
    <property type="match status" value="1"/>
</dbReference>
<comment type="caution">
    <text evidence="3">The sequence shown here is derived from an EMBL/GenBank/DDBJ whole genome shotgun (WGS) entry which is preliminary data.</text>
</comment>
<evidence type="ECO:0000259" key="2">
    <source>
        <dbReference type="PROSITE" id="PS50086"/>
    </source>
</evidence>
<feature type="domain" description="Rab-GAP TBC" evidence="2">
    <location>
        <begin position="355"/>
        <end position="554"/>
    </location>
</feature>
<feature type="compositionally biased region" description="Polar residues" evidence="1">
    <location>
        <begin position="112"/>
        <end position="122"/>
    </location>
</feature>
<dbReference type="SUPFAM" id="SSF47923">
    <property type="entry name" value="Ypt/Rab-GAP domain of gyp1p"/>
    <property type="match status" value="2"/>
</dbReference>
<feature type="compositionally biased region" description="Basic and acidic residues" evidence="1">
    <location>
        <begin position="123"/>
        <end position="132"/>
    </location>
</feature>
<dbReference type="PROSITE" id="PS50086">
    <property type="entry name" value="TBC_RABGAP"/>
    <property type="match status" value="1"/>
</dbReference>
<evidence type="ECO:0000313" key="3">
    <source>
        <dbReference type="EMBL" id="RDB28939.1"/>
    </source>
</evidence>
<organism evidence="3 4">
    <name type="scientific">Hypsizygus marmoreus</name>
    <name type="common">White beech mushroom</name>
    <name type="synonym">Agaricus marmoreus</name>
    <dbReference type="NCBI Taxonomy" id="39966"/>
    <lineage>
        <taxon>Eukaryota</taxon>
        <taxon>Fungi</taxon>
        <taxon>Dikarya</taxon>
        <taxon>Basidiomycota</taxon>
        <taxon>Agaricomycotina</taxon>
        <taxon>Agaricomycetes</taxon>
        <taxon>Agaricomycetidae</taxon>
        <taxon>Agaricales</taxon>
        <taxon>Tricholomatineae</taxon>
        <taxon>Lyophyllaceae</taxon>
        <taxon>Hypsizygus</taxon>
    </lineage>
</organism>
<feature type="region of interest" description="Disordered" evidence="1">
    <location>
        <begin position="155"/>
        <end position="290"/>
    </location>
</feature>
<proteinExistence type="predicted"/>
<dbReference type="PANTHER" id="PTHR47219:SF15">
    <property type="entry name" value="TBC1 DOMAIN FAMILY MEMBER 12 ISOFORM X1"/>
    <property type="match status" value="1"/>
</dbReference>
<dbReference type="InterPro" id="IPR050302">
    <property type="entry name" value="Rab_GAP_TBC_domain"/>
</dbReference>
<keyword evidence="4" id="KW-1185">Reference proteome</keyword>
<dbReference type="AlphaFoldDB" id="A0A369K2T9"/>
<dbReference type="EMBL" id="LUEZ02000010">
    <property type="protein sequence ID" value="RDB28939.1"/>
    <property type="molecule type" value="Genomic_DNA"/>
</dbReference>
<dbReference type="InterPro" id="IPR035969">
    <property type="entry name" value="Rab-GAP_TBC_sf"/>
</dbReference>
<feature type="compositionally biased region" description="Pro residues" evidence="1">
    <location>
        <begin position="200"/>
        <end position="209"/>
    </location>
</feature>
<sequence length="645" mass="72309">MESVSDVPLEVPVHHVSAFDFDDAFSDGDVNEIAYQFSPDAIREDISRNMPSMEAPWSDPEAPAPSNGFFKVEDLSVSTLDMNGSGNVSRSESPPSTPPRSSGRGSLELPAQFSQISLSQSDSGKENHHPAPAEDLPTYGAEIHPYPNIVIDASAGKSHSHRVSSTTDLQKRLDERAPSPPFISSERPPDSAYSTQSLPTPSPSHPLQPRPLSSSTTPTPTSSPSPTAPTFISNSTSIPSSSSAPQAQAQPQKPFGHRPTRSTGPSAFEKVRSKTRPIFLPPKPRQEDDKHMADWQSMMKLSRAAADKKRKALQERRLAREKHIEDSIHIWEKQIVPDWRVVHKNPNLRKLWWKGIPTKLRASMWERAVGNALSLSKDHYRTCLARAKRALASGVFPQSSLASIEEDIMTTLPSIHIFNPVNGPLYADLKEMLCAWVVSRSDEGLGYTPGAAKIAAMLLINMPIQQAFIVMRNLLERHCMRSFYGGEGSKEDVEAYYRIFDTLLADGMPKIYFNFKQHQISPSAYLNDWLIPLFLNHLPFEACARVWDVLLLEGDSFLYRAALGILAVLEPRLFFPERKELLELLKGENKAAIDVARREGRPLDGGKYEIYGVDEETLWERIDQMDEWWKESTWTRLLQRELPDL</sequence>
<name>A0A369K2T9_HYPMA</name>
<evidence type="ECO:0000256" key="1">
    <source>
        <dbReference type="SAM" id="MobiDB-lite"/>
    </source>
</evidence>
<accession>A0A369K2T9</accession>
<dbReference type="InterPro" id="IPR000195">
    <property type="entry name" value="Rab-GAP-TBC_dom"/>
</dbReference>
<dbReference type="Proteomes" id="UP000076154">
    <property type="component" value="Unassembled WGS sequence"/>
</dbReference>